<evidence type="ECO:0000259" key="1">
    <source>
        <dbReference type="Pfam" id="PF04451"/>
    </source>
</evidence>
<dbReference type="Pfam" id="PF16903">
    <property type="entry name" value="Capsid_N"/>
    <property type="match status" value="1"/>
</dbReference>
<reference evidence="3" key="1">
    <citation type="journal article" date="2020" name="Nature">
        <title>Giant virus diversity and host interactions through global metagenomics.</title>
        <authorList>
            <person name="Schulz F."/>
            <person name="Roux S."/>
            <person name="Paez-Espino D."/>
            <person name="Jungbluth S."/>
            <person name="Walsh D.A."/>
            <person name="Denef V.J."/>
            <person name="McMahon K.D."/>
            <person name="Konstantinidis K.T."/>
            <person name="Eloe-Fadrosh E.A."/>
            <person name="Kyrpides N.C."/>
            <person name="Woyke T."/>
        </authorList>
    </citation>
    <scope>NUCLEOTIDE SEQUENCE</scope>
    <source>
        <strain evidence="3">GVMAG-M-3300025626-8</strain>
    </source>
</reference>
<proteinExistence type="predicted"/>
<organism evidence="3">
    <name type="scientific">viral metagenome</name>
    <dbReference type="NCBI Taxonomy" id="1070528"/>
    <lineage>
        <taxon>unclassified sequences</taxon>
        <taxon>metagenomes</taxon>
        <taxon>organismal metagenomes</taxon>
    </lineage>
</organism>
<dbReference type="InterPro" id="IPR007542">
    <property type="entry name" value="MCP_C"/>
</dbReference>
<protein>
    <recommendedName>
        <fullName evidence="4">Major capsid protein N-terminal domain-containing protein</fullName>
    </recommendedName>
</protein>
<evidence type="ECO:0000259" key="2">
    <source>
        <dbReference type="Pfam" id="PF16903"/>
    </source>
</evidence>
<name>A0A6C0J213_9ZZZZ</name>
<feature type="domain" description="Major capsid protein N-terminal" evidence="2">
    <location>
        <begin position="26"/>
        <end position="204"/>
    </location>
</feature>
<sequence length="453" mass="51045">MGSGGLMQLVAYGMQDVYLTGNSQITFFKNLYRRHTNFSCEAVEQTFQSNSTSFGNKLVAVISRNGDLLHRLWLEVSLKESTEDTTYVSKFGHALIKSAEVEIGGQRIDKIYGRFTHLWHKLSCRAEKEAGYELMTGNDGPDFVSGNGMQTARKLYIPINFWFSKGSAGAALPLIALQYHEVRISIELAAKSEVLRTRAADKDTQLANNGASNVSVEEEVGIYTTGSSTDIEGMADPPKLYSDFFYLDTDERRRFSQMSHEYLIEQLQFTGSEVTSALGSEAVPFSMRLNFNHPTKAIYWTTEITGHNEKAVNPFYNGWRLTEPAQIKSLVASGDYAEYHDNCPIDDVQLQLNGHERFSTRKGSYFHLCQPYQHHTRVPYDHWVGMYSFCLSPEEHQPSGALNFSRIDNASLKLKFKRLHTGTTGHTRTVYVYAVNYNVLRILSGMGGLAFSN</sequence>
<dbReference type="InterPro" id="IPR038519">
    <property type="entry name" value="MCP_C_sf"/>
</dbReference>
<dbReference type="AlphaFoldDB" id="A0A6C0J213"/>
<dbReference type="Gene3D" id="2.70.9.10">
    <property type="entry name" value="Adenovirus Type 2 Hexon, domain 4"/>
    <property type="match status" value="1"/>
</dbReference>
<dbReference type="InterPro" id="IPR031654">
    <property type="entry name" value="Capsid_N"/>
</dbReference>
<dbReference type="Gene3D" id="2.70.9.20">
    <property type="entry name" value="Major capsid protein Vp54"/>
    <property type="match status" value="1"/>
</dbReference>
<dbReference type="EMBL" id="MN740286">
    <property type="protein sequence ID" value="QHT97987.1"/>
    <property type="molecule type" value="Genomic_DNA"/>
</dbReference>
<accession>A0A6C0J213</accession>
<dbReference type="GO" id="GO:0005198">
    <property type="term" value="F:structural molecule activity"/>
    <property type="evidence" value="ECO:0007669"/>
    <property type="project" value="InterPro"/>
</dbReference>
<dbReference type="InterPro" id="IPR016112">
    <property type="entry name" value="VP_dsDNA_II"/>
</dbReference>
<feature type="domain" description="Major capsid protein C-terminal" evidence="1">
    <location>
        <begin position="251"/>
        <end position="448"/>
    </location>
</feature>
<dbReference type="Pfam" id="PF04451">
    <property type="entry name" value="Capsid_NCLDV"/>
    <property type="match status" value="1"/>
</dbReference>
<evidence type="ECO:0000313" key="3">
    <source>
        <dbReference type="EMBL" id="QHT97987.1"/>
    </source>
</evidence>
<evidence type="ECO:0008006" key="4">
    <source>
        <dbReference type="Google" id="ProtNLM"/>
    </source>
</evidence>
<dbReference type="SUPFAM" id="SSF49749">
    <property type="entry name" value="Group II dsDNA viruses VP"/>
    <property type="match status" value="2"/>
</dbReference>